<proteinExistence type="predicted"/>
<dbReference type="AlphaFoldDB" id="A0A0G2DTQ5"/>
<protein>
    <submittedName>
        <fullName evidence="2">Uncharacterized protein</fullName>
    </submittedName>
</protein>
<comment type="caution">
    <text evidence="2">The sequence shown here is derived from an EMBL/GenBank/DDBJ whole genome shotgun (WGS) entry which is preliminary data.</text>
</comment>
<gene>
    <name evidence="2" type="ORF">UCDDS831_g08504</name>
</gene>
<feature type="compositionally biased region" description="Pro residues" evidence="1">
    <location>
        <begin position="245"/>
        <end position="254"/>
    </location>
</feature>
<name>A0A0G2DTQ5_9PEZI</name>
<feature type="region of interest" description="Disordered" evidence="1">
    <location>
        <begin position="220"/>
        <end position="302"/>
    </location>
</feature>
<dbReference type="Proteomes" id="UP000034182">
    <property type="component" value="Unassembled WGS sequence"/>
</dbReference>
<evidence type="ECO:0000313" key="2">
    <source>
        <dbReference type="EMBL" id="KKY14029.1"/>
    </source>
</evidence>
<reference evidence="2 3" key="2">
    <citation type="submission" date="2015-05" db="EMBL/GenBank/DDBJ databases">
        <title>Distinctive expansion of gene families associated with plant cell wall degradation and secondary metabolism in the genomes of grapevine trunk pathogens.</title>
        <authorList>
            <person name="Lawrence D.P."/>
            <person name="Travadon R."/>
            <person name="Rolshausen P.E."/>
            <person name="Baumgartner K."/>
        </authorList>
    </citation>
    <scope>NUCLEOTIDE SEQUENCE [LARGE SCALE GENOMIC DNA]</scope>
    <source>
        <strain evidence="2">DS831</strain>
    </source>
</reference>
<accession>A0A0G2DTQ5</accession>
<evidence type="ECO:0000256" key="1">
    <source>
        <dbReference type="SAM" id="MobiDB-lite"/>
    </source>
</evidence>
<reference evidence="2 3" key="1">
    <citation type="submission" date="2015-03" db="EMBL/GenBank/DDBJ databases">
        <authorList>
            <person name="Morales-Cruz A."/>
            <person name="Amrine K.C."/>
            <person name="Cantu D."/>
        </authorList>
    </citation>
    <scope>NUCLEOTIDE SEQUENCE [LARGE SCALE GENOMIC DNA]</scope>
    <source>
        <strain evidence="2">DS831</strain>
    </source>
</reference>
<organism evidence="2 3">
    <name type="scientific">Diplodia seriata</name>
    <dbReference type="NCBI Taxonomy" id="420778"/>
    <lineage>
        <taxon>Eukaryota</taxon>
        <taxon>Fungi</taxon>
        <taxon>Dikarya</taxon>
        <taxon>Ascomycota</taxon>
        <taxon>Pezizomycotina</taxon>
        <taxon>Dothideomycetes</taxon>
        <taxon>Dothideomycetes incertae sedis</taxon>
        <taxon>Botryosphaeriales</taxon>
        <taxon>Botryosphaeriaceae</taxon>
        <taxon>Diplodia</taxon>
    </lineage>
</organism>
<evidence type="ECO:0000313" key="3">
    <source>
        <dbReference type="Proteomes" id="UP000034182"/>
    </source>
</evidence>
<sequence>MPRMTLRKWLDQPNPEFNVDPRIRASTHQTENDRIHMKGWRPWKGFNLQQINTLFGHILDAEYNFPDLKPIEKAHLVVANEPTLEFAVSHWNLEIVNTALRVVTRNGPHLLWSCGASAKFPSEKRPDWSAVRNDTSNIDRPSYITGDTKMLGPRFPAWAQTQTNAEGDWERHPLRTQAECLLQVLGYAAEANTRYAYLLGPYELIVIRAGASLDSNVPNADSIAASRPKRQQSRPDPNYGRNTSSPPPSSPPSLYPSSLPVTPRVQPCNDSATPASARRLPYLPSTPIAGSGSRYADSSPGKRALNMHDPLIKVVKWQSPTDGLTANMTMFVVHYSAGVEWEWKDDYPEFSKDPALRAALGLPKP</sequence>
<dbReference type="EMBL" id="LAQI01000246">
    <property type="protein sequence ID" value="KKY14029.1"/>
    <property type="molecule type" value="Genomic_DNA"/>
</dbReference>